<accession>A0AAE8Y1B8</accession>
<dbReference type="Proteomes" id="UP000827644">
    <property type="component" value="Segment"/>
</dbReference>
<dbReference type="EMBL" id="OK073976">
    <property type="protein sequence ID" value="UCR74900.1"/>
    <property type="molecule type" value="Genomic_DNA"/>
</dbReference>
<reference evidence="1 2" key="1">
    <citation type="submission" date="2021-09" db="EMBL/GenBank/DDBJ databases">
        <title>Complete genome sequence of Fifi44.</title>
        <authorList>
            <person name="Kim S.G."/>
            <person name="Park J."/>
            <person name="Roh E."/>
        </authorList>
    </citation>
    <scope>NUCLEOTIDE SEQUENCE [LARGE SCALE GENOMIC DNA]</scope>
</reference>
<evidence type="ECO:0000313" key="2">
    <source>
        <dbReference type="Proteomes" id="UP000827644"/>
    </source>
</evidence>
<evidence type="ECO:0000313" key="1">
    <source>
        <dbReference type="EMBL" id="UCR74900.1"/>
    </source>
</evidence>
<sequence>MAKQNEQDRIIALETVKMWLQEHDAVYLAKENVVTYWEHFSPDSKKGEWVKLKPYECCRVIKATRAGFDAMKLIKPELLMLAAQESERAFKQAVFSRSNTPSEYFNLCRTQHFNRLELLTLCMLQELVGRGWNVEAVCLGKLMVEVFYKHGFVVPNRTLRWRLLRAVADEAGVKIRDRLDRLTVYGVGRFVCVQIEGINDSIKTEFTEDEMDSLLKEIVLRFAQI</sequence>
<keyword evidence="2" id="KW-1185">Reference proteome</keyword>
<organism evidence="1 2">
    <name type="scientific">Erwinia phage Fifi44</name>
    <dbReference type="NCBI Taxonomy" id="2876597"/>
    <lineage>
        <taxon>Viruses</taxon>
        <taxon>Duplodnaviria</taxon>
        <taxon>Heunggongvirae</taxon>
        <taxon>Uroviricota</taxon>
        <taxon>Caudoviricetes</taxon>
        <taxon>Chaseviridae</taxon>
        <taxon>Cleopatravirinae</taxon>
        <taxon>Fifivirus</taxon>
        <taxon>Fifivirus fifi44</taxon>
    </lineage>
</organism>
<name>A0AAE8Y1B8_9CAUD</name>
<proteinExistence type="predicted"/>
<protein>
    <submittedName>
        <fullName evidence="1">Uncharacterized protein</fullName>
    </submittedName>
</protein>
<gene>
    <name evidence="1" type="ORF">Fifi44_00031</name>
</gene>